<evidence type="ECO:0000259" key="1">
    <source>
        <dbReference type="Pfam" id="PF08100"/>
    </source>
</evidence>
<dbReference type="GO" id="GO:0046983">
    <property type="term" value="F:protein dimerization activity"/>
    <property type="evidence" value="ECO:0007669"/>
    <property type="project" value="InterPro"/>
</dbReference>
<evidence type="ECO:0000313" key="2">
    <source>
        <dbReference type="EMBL" id="CAF0763611.1"/>
    </source>
</evidence>
<dbReference type="InterPro" id="IPR012967">
    <property type="entry name" value="COMT_dimerisation"/>
</dbReference>
<dbReference type="EMBL" id="CAJNOL010000028">
    <property type="protein sequence ID" value="CAF0763611.1"/>
    <property type="molecule type" value="Genomic_DNA"/>
</dbReference>
<comment type="caution">
    <text evidence="2">The sequence shown here is derived from an EMBL/GenBank/DDBJ whole genome shotgun (WGS) entry which is preliminary data.</text>
</comment>
<protein>
    <recommendedName>
        <fullName evidence="1">O-methyltransferase dimerisation domain-containing protein</fullName>
    </recommendedName>
</protein>
<proteinExistence type="predicted"/>
<organism evidence="2 3">
    <name type="scientific">Rotaria sordida</name>
    <dbReference type="NCBI Taxonomy" id="392033"/>
    <lineage>
        <taxon>Eukaryota</taxon>
        <taxon>Metazoa</taxon>
        <taxon>Spiralia</taxon>
        <taxon>Gnathifera</taxon>
        <taxon>Rotifera</taxon>
        <taxon>Eurotatoria</taxon>
        <taxon>Bdelloidea</taxon>
        <taxon>Philodinida</taxon>
        <taxon>Philodinidae</taxon>
        <taxon>Rotaria</taxon>
    </lineage>
</organism>
<evidence type="ECO:0000313" key="3">
    <source>
        <dbReference type="Proteomes" id="UP000663870"/>
    </source>
</evidence>
<reference evidence="2" key="1">
    <citation type="submission" date="2021-02" db="EMBL/GenBank/DDBJ databases">
        <authorList>
            <person name="Nowell W R."/>
        </authorList>
    </citation>
    <scope>NUCLEOTIDE SEQUENCE</scope>
</reference>
<dbReference type="InterPro" id="IPR036388">
    <property type="entry name" value="WH-like_DNA-bd_sf"/>
</dbReference>
<gene>
    <name evidence="2" type="ORF">JXQ802_LOCUS2332</name>
</gene>
<dbReference type="Gene3D" id="1.10.10.10">
    <property type="entry name" value="Winged helix-like DNA-binding domain superfamily/Winged helix DNA-binding domain"/>
    <property type="match status" value="1"/>
</dbReference>
<feature type="domain" description="O-methyltransferase dimerisation" evidence="1">
    <location>
        <begin position="16"/>
        <end position="99"/>
    </location>
</feature>
<dbReference type="SUPFAM" id="SSF46785">
    <property type="entry name" value="Winged helix' DNA-binding domain"/>
    <property type="match status" value="1"/>
</dbReference>
<dbReference type="InterPro" id="IPR036390">
    <property type="entry name" value="WH_DNA-bd_sf"/>
</dbReference>
<dbReference type="Pfam" id="PF08100">
    <property type="entry name" value="Dimerisation"/>
    <property type="match status" value="1"/>
</dbReference>
<accession>A0A813Q8U8</accession>
<dbReference type="AlphaFoldDB" id="A0A813Q8U8"/>
<name>A0A813Q8U8_9BILA</name>
<sequence length="258" mass="30360">MTSSLSIYDSEQYLFEIAQNFMRTRIIFTSIELKIFDLLLSYNDGLLCCDIAKHLNLHYIENESRCLQDILDCLTSMNFLERNNENFSYKLTKFTRNFLLPNRKILLNIDQEFYLNMPQFDNILLNNSSKDSIHQLMLLRIKQLIDLTNYSNISIDSIDKDADVIIIWRQDGLLKEKIKQVYDILPINGKGLLILIVPNDEYDEVTLALNLYMNMITTIKEQENPKDLYSKKFLKQIGFRSIERKQSTDGLQLLLAYK</sequence>
<keyword evidence="3" id="KW-1185">Reference proteome</keyword>
<dbReference type="Proteomes" id="UP000663870">
    <property type="component" value="Unassembled WGS sequence"/>
</dbReference>